<evidence type="ECO:0000256" key="5">
    <source>
        <dbReference type="ARBA" id="ARBA00022729"/>
    </source>
</evidence>
<dbReference type="Gene3D" id="2.170.130.10">
    <property type="entry name" value="TonB-dependent receptor, plug domain"/>
    <property type="match status" value="1"/>
</dbReference>
<dbReference type="InterPro" id="IPR000531">
    <property type="entry name" value="Beta-barrel_TonB"/>
</dbReference>
<dbReference type="InterPro" id="IPR039426">
    <property type="entry name" value="TonB-dep_rcpt-like"/>
</dbReference>
<evidence type="ECO:0000256" key="3">
    <source>
        <dbReference type="ARBA" id="ARBA00022452"/>
    </source>
</evidence>
<dbReference type="InterPro" id="IPR037066">
    <property type="entry name" value="Plug_dom_sf"/>
</dbReference>
<evidence type="ECO:0000256" key="12">
    <source>
        <dbReference type="SAM" id="SignalP"/>
    </source>
</evidence>
<keyword evidence="6" id="KW-0406">Ion transport</keyword>
<reference evidence="15 16" key="1">
    <citation type="journal article" date="2013" name="Int. J. Syst. Evol. Microbiol.">
        <title>Marinoscillum luteum sp. nov., isolated from marine sediment.</title>
        <authorList>
            <person name="Cha I.T."/>
            <person name="Park S.J."/>
            <person name="Kim S.J."/>
            <person name="Kim J.G."/>
            <person name="Jung M.Y."/>
            <person name="Shin K.S."/>
            <person name="Kwon K.K."/>
            <person name="Yang S.H."/>
            <person name="Seo Y.S."/>
            <person name="Rhee S.K."/>
        </authorList>
    </citation>
    <scope>NUCLEOTIDE SEQUENCE [LARGE SCALE GENOMIC DNA]</scope>
    <source>
        <strain evidence="15 16">KCTC 23939</strain>
    </source>
</reference>
<dbReference type="PROSITE" id="PS52016">
    <property type="entry name" value="TONB_DEPENDENT_REC_3"/>
    <property type="match status" value="1"/>
</dbReference>
<dbReference type="EMBL" id="JBIPKE010000007">
    <property type="protein sequence ID" value="MFH6981883.1"/>
    <property type="molecule type" value="Genomic_DNA"/>
</dbReference>
<keyword evidence="4 10" id="KW-0812">Transmembrane</keyword>
<evidence type="ECO:0000259" key="13">
    <source>
        <dbReference type="Pfam" id="PF00593"/>
    </source>
</evidence>
<keyword evidence="3 10" id="KW-1134">Transmembrane beta strand</keyword>
<feature type="chain" id="PRO_5046127352" evidence="12">
    <location>
        <begin position="20"/>
        <end position="1066"/>
    </location>
</feature>
<evidence type="ECO:0000256" key="2">
    <source>
        <dbReference type="ARBA" id="ARBA00022448"/>
    </source>
</evidence>
<sequence>MRKLLLIACLIMLQGLLYAQERTISGQVVDDNGESLPGVNVVLKGSTQGTITDLDGNYKVPLNGDDDAILVFSFIGMQTKELPVGGRSVLDVTLSQDVTQLTEVVVTAFGVEREKKALGYSVQDVKSDELTKTDQTSVLNSLQGKVAGAQISNAGGAIGSSTRIVLRGPTSLLGNNQALIVVDGVPINNGTSNNVQASGNFYDNIVDAGNRANDINPENIESVSVLKGPAAAALYGSRAANGVVLITTKKGTNTAGKTNINFNSSYTWSKVYIIPKMQNKFGQGQFGDNQNYLFDQESWGDAFDGSLRPYGAVVNNIQRYKPYEALPSNVQDFWETGNTFQNSLSLSGGNADATYFLSFNDMQQNGVMINTDMRRNNLTFNGSANLGDKVTTSASINYVRTKANLPMIGQRNQALAQVYNMPRDMSVVDMKDLDDPFNTPDGFFTSFIVNPYYSLKRDFSSQDMNRIFGNVQLAYAPVDWISGTLRVGSDVIADQRNTYHDLVQYQPGSPNAGAAFNSDGEYTEQRLNTREINVDAMVNVNRDLMPDLQLNVLVGYNFNQRETDNLFTTIDALTLPRFPSLSNVSGSYTSGGIATKRRLYGVYGSADLSYKGYLFLGATYRTDWSSTLPLDNNSFSYPSVNLGFVFTDAFEITNNILSFGKVRLSYAEVGNDAGTYLTNSVFQQTNIGASFATIQFPFNNGTVIVPGFSEGNTIGNPNLQPEITKAYEAGIDIRLFNGRVGIDATYYNSTSESQILNTSVAPSSGFTTQVVNIGKISNKGVELQLNTTPLKIGAFRWDLSVNYTKNVNRVEELDPGNTELVLVAQGLTPGLKLVIGKPYGVFEATQALKTADGKVVVGPDGIPLDDPDPVEIGSIQPDWYGGATSTFSYKGLSLGITMDTRQGGKVVSSTAAQLYFAGLAEETAFNDREEWIVPNSVVQTGTDDDGNPIYSPNSTPLTMYGTGNVRNYWSQIQGGSRNEAVLLDASYLKLREVALRYTIPTTLISKTPFKGITVGAVGRNLWLRTQGNNHFIDPEASAFGNGNAQGYEFLGIPPQATYGFDLKIKI</sequence>
<dbReference type="SUPFAM" id="SSF49464">
    <property type="entry name" value="Carboxypeptidase regulatory domain-like"/>
    <property type="match status" value="1"/>
</dbReference>
<keyword evidence="16" id="KW-1185">Reference proteome</keyword>
<gene>
    <name evidence="15" type="ORF">ACHKAR_00460</name>
</gene>
<dbReference type="Proteomes" id="UP001610063">
    <property type="component" value="Unassembled WGS sequence"/>
</dbReference>
<name>A0ABW7N2K0_9BACT</name>
<dbReference type="RefSeq" id="WP_395415726.1">
    <property type="nucleotide sequence ID" value="NZ_JBIPKE010000007.1"/>
</dbReference>
<comment type="caution">
    <text evidence="15">The sequence shown here is derived from an EMBL/GenBank/DDBJ whole genome shotgun (WGS) entry which is preliminary data.</text>
</comment>
<evidence type="ECO:0000256" key="1">
    <source>
        <dbReference type="ARBA" id="ARBA00004571"/>
    </source>
</evidence>
<feature type="domain" description="TonB-dependent receptor-like beta-barrel" evidence="13">
    <location>
        <begin position="434"/>
        <end position="807"/>
    </location>
</feature>
<protein>
    <submittedName>
        <fullName evidence="15">SusC/RagA family TonB-linked outer membrane protein</fullName>
    </submittedName>
</protein>
<keyword evidence="8 10" id="KW-0472">Membrane</keyword>
<organism evidence="15 16">
    <name type="scientific">Marinoscillum luteum</name>
    <dbReference type="NCBI Taxonomy" id="861051"/>
    <lineage>
        <taxon>Bacteria</taxon>
        <taxon>Pseudomonadati</taxon>
        <taxon>Bacteroidota</taxon>
        <taxon>Cytophagia</taxon>
        <taxon>Cytophagales</taxon>
        <taxon>Reichenbachiellaceae</taxon>
        <taxon>Marinoscillum</taxon>
    </lineage>
</organism>
<evidence type="ECO:0000259" key="14">
    <source>
        <dbReference type="Pfam" id="PF07715"/>
    </source>
</evidence>
<dbReference type="Pfam" id="PF00593">
    <property type="entry name" value="TonB_dep_Rec_b-barrel"/>
    <property type="match status" value="1"/>
</dbReference>
<proteinExistence type="inferred from homology"/>
<dbReference type="SUPFAM" id="SSF56935">
    <property type="entry name" value="Porins"/>
    <property type="match status" value="1"/>
</dbReference>
<dbReference type="InterPro" id="IPR012910">
    <property type="entry name" value="Plug_dom"/>
</dbReference>
<feature type="signal peptide" evidence="12">
    <location>
        <begin position="1"/>
        <end position="19"/>
    </location>
</feature>
<keyword evidence="9 10" id="KW-0998">Cell outer membrane</keyword>
<evidence type="ECO:0000256" key="7">
    <source>
        <dbReference type="ARBA" id="ARBA00023077"/>
    </source>
</evidence>
<dbReference type="Pfam" id="PF13715">
    <property type="entry name" value="CarbopepD_reg_2"/>
    <property type="match status" value="1"/>
</dbReference>
<accession>A0ABW7N2K0</accession>
<keyword evidence="5 12" id="KW-0732">Signal</keyword>
<evidence type="ECO:0000256" key="8">
    <source>
        <dbReference type="ARBA" id="ARBA00023136"/>
    </source>
</evidence>
<evidence type="ECO:0000313" key="15">
    <source>
        <dbReference type="EMBL" id="MFH6981883.1"/>
    </source>
</evidence>
<dbReference type="Pfam" id="PF07715">
    <property type="entry name" value="Plug"/>
    <property type="match status" value="1"/>
</dbReference>
<comment type="similarity">
    <text evidence="10 11">Belongs to the TonB-dependent receptor family.</text>
</comment>
<dbReference type="InterPro" id="IPR036942">
    <property type="entry name" value="Beta-barrel_TonB_sf"/>
</dbReference>
<feature type="domain" description="TonB-dependent receptor plug" evidence="14">
    <location>
        <begin position="116"/>
        <end position="243"/>
    </location>
</feature>
<dbReference type="InterPro" id="IPR023996">
    <property type="entry name" value="TonB-dep_OMP_SusC/RagA"/>
</dbReference>
<evidence type="ECO:0000256" key="4">
    <source>
        <dbReference type="ARBA" id="ARBA00022692"/>
    </source>
</evidence>
<evidence type="ECO:0000256" key="10">
    <source>
        <dbReference type="PROSITE-ProRule" id="PRU01360"/>
    </source>
</evidence>
<comment type="subcellular location">
    <subcellularLocation>
        <location evidence="1 10">Cell outer membrane</location>
        <topology evidence="1 10">Multi-pass membrane protein</topology>
    </subcellularLocation>
</comment>
<keyword evidence="7 11" id="KW-0798">TonB box</keyword>
<evidence type="ECO:0000256" key="9">
    <source>
        <dbReference type="ARBA" id="ARBA00023237"/>
    </source>
</evidence>
<evidence type="ECO:0000256" key="6">
    <source>
        <dbReference type="ARBA" id="ARBA00023065"/>
    </source>
</evidence>
<keyword evidence="2 10" id="KW-0813">Transport</keyword>
<dbReference type="NCBIfam" id="TIGR04057">
    <property type="entry name" value="SusC_RagA_signa"/>
    <property type="match status" value="1"/>
</dbReference>
<dbReference type="NCBIfam" id="TIGR04056">
    <property type="entry name" value="OMP_RagA_SusC"/>
    <property type="match status" value="1"/>
</dbReference>
<dbReference type="InterPro" id="IPR008969">
    <property type="entry name" value="CarboxyPept-like_regulatory"/>
</dbReference>
<dbReference type="InterPro" id="IPR023997">
    <property type="entry name" value="TonB-dep_OMP_SusC/RagA_CS"/>
</dbReference>
<dbReference type="Gene3D" id="2.40.170.20">
    <property type="entry name" value="TonB-dependent receptor, beta-barrel domain"/>
    <property type="match status" value="1"/>
</dbReference>
<evidence type="ECO:0000256" key="11">
    <source>
        <dbReference type="RuleBase" id="RU003357"/>
    </source>
</evidence>
<dbReference type="PANTHER" id="PTHR30069:SF53">
    <property type="entry name" value="COLICIN I RECEPTOR-RELATED"/>
    <property type="match status" value="1"/>
</dbReference>
<dbReference type="Gene3D" id="2.60.40.1120">
    <property type="entry name" value="Carboxypeptidase-like, regulatory domain"/>
    <property type="match status" value="1"/>
</dbReference>
<dbReference type="PANTHER" id="PTHR30069">
    <property type="entry name" value="TONB-DEPENDENT OUTER MEMBRANE RECEPTOR"/>
    <property type="match status" value="1"/>
</dbReference>
<evidence type="ECO:0000313" key="16">
    <source>
        <dbReference type="Proteomes" id="UP001610063"/>
    </source>
</evidence>